<accession>A0A2P2Q4S6</accession>
<dbReference type="AlphaFoldDB" id="A0A2P2Q4S6"/>
<name>A0A2P2Q4S6_RHIMU</name>
<sequence length="35" mass="4034">MTCYTFGSCMNKCSKGLQENILVAVLYYLVYFSSR</sequence>
<dbReference type="EMBL" id="GGEC01081496">
    <property type="protein sequence ID" value="MBX61980.1"/>
    <property type="molecule type" value="Transcribed_RNA"/>
</dbReference>
<organism evidence="1">
    <name type="scientific">Rhizophora mucronata</name>
    <name type="common">Asiatic mangrove</name>
    <dbReference type="NCBI Taxonomy" id="61149"/>
    <lineage>
        <taxon>Eukaryota</taxon>
        <taxon>Viridiplantae</taxon>
        <taxon>Streptophyta</taxon>
        <taxon>Embryophyta</taxon>
        <taxon>Tracheophyta</taxon>
        <taxon>Spermatophyta</taxon>
        <taxon>Magnoliopsida</taxon>
        <taxon>eudicotyledons</taxon>
        <taxon>Gunneridae</taxon>
        <taxon>Pentapetalae</taxon>
        <taxon>rosids</taxon>
        <taxon>fabids</taxon>
        <taxon>Malpighiales</taxon>
        <taxon>Rhizophoraceae</taxon>
        <taxon>Rhizophora</taxon>
    </lineage>
</organism>
<protein>
    <submittedName>
        <fullName evidence="1">Uncharacterized protein</fullName>
    </submittedName>
</protein>
<proteinExistence type="predicted"/>
<evidence type="ECO:0000313" key="1">
    <source>
        <dbReference type="EMBL" id="MBX61980.1"/>
    </source>
</evidence>
<reference evidence="1" key="1">
    <citation type="submission" date="2018-02" db="EMBL/GenBank/DDBJ databases">
        <title>Rhizophora mucronata_Transcriptome.</title>
        <authorList>
            <person name="Meera S.P."/>
            <person name="Sreeshan A."/>
            <person name="Augustine A."/>
        </authorList>
    </citation>
    <scope>NUCLEOTIDE SEQUENCE</scope>
    <source>
        <tissue evidence="1">Leaf</tissue>
    </source>
</reference>